<name>A0A1I8AB19_9BILA</name>
<keyword evidence="7" id="KW-1185">Reference proteome</keyword>
<evidence type="ECO:0000313" key="7">
    <source>
        <dbReference type="Proteomes" id="UP000095287"/>
    </source>
</evidence>
<dbReference type="GO" id="GO:0000381">
    <property type="term" value="P:regulation of alternative mRNA splicing, via spliceosome"/>
    <property type="evidence" value="ECO:0007669"/>
    <property type="project" value="InterPro"/>
</dbReference>
<evidence type="ECO:0000256" key="1">
    <source>
        <dbReference type="ARBA" id="ARBA00004123"/>
    </source>
</evidence>
<dbReference type="Pfam" id="PF00076">
    <property type="entry name" value="RRM_1"/>
    <property type="match status" value="1"/>
</dbReference>
<dbReference type="InterPro" id="IPR035979">
    <property type="entry name" value="RBD_domain_sf"/>
</dbReference>
<dbReference type="PANTHER" id="PTHR15597">
    <property type="entry name" value="ATAXIN 2-BINDING PROTEIN 1-RELATED"/>
    <property type="match status" value="1"/>
</dbReference>
<dbReference type="SUPFAM" id="SSF54928">
    <property type="entry name" value="RNA-binding domain, RBD"/>
    <property type="match status" value="1"/>
</dbReference>
<feature type="domain" description="RRM" evidence="6">
    <location>
        <begin position="92"/>
        <end position="168"/>
    </location>
</feature>
<feature type="region of interest" description="Disordered" evidence="5">
    <location>
        <begin position="55"/>
        <end position="81"/>
    </location>
</feature>
<dbReference type="GO" id="GO:0003729">
    <property type="term" value="F:mRNA binding"/>
    <property type="evidence" value="ECO:0007669"/>
    <property type="project" value="TreeGrafter"/>
</dbReference>
<reference evidence="8" key="1">
    <citation type="submission" date="2016-11" db="UniProtKB">
        <authorList>
            <consortium name="WormBaseParasite"/>
        </authorList>
    </citation>
    <scope>IDENTIFICATION</scope>
</reference>
<comment type="subcellular location">
    <subcellularLocation>
        <location evidence="1">Nucleus</location>
    </subcellularLocation>
</comment>
<feature type="region of interest" description="Disordered" evidence="5">
    <location>
        <begin position="1"/>
        <end position="34"/>
    </location>
</feature>
<dbReference type="InterPro" id="IPR047131">
    <property type="entry name" value="RBFOX1-like"/>
</dbReference>
<feature type="compositionally biased region" description="Polar residues" evidence="5">
    <location>
        <begin position="312"/>
        <end position="322"/>
    </location>
</feature>
<feature type="compositionally biased region" description="Low complexity" evidence="5">
    <location>
        <begin position="70"/>
        <end position="81"/>
    </location>
</feature>
<evidence type="ECO:0000256" key="4">
    <source>
        <dbReference type="PROSITE-ProRule" id="PRU00176"/>
    </source>
</evidence>
<keyword evidence="3" id="KW-0539">Nucleus</keyword>
<proteinExistence type="predicted"/>
<evidence type="ECO:0000313" key="8">
    <source>
        <dbReference type="WBParaSite" id="L893_g4081.t1"/>
    </source>
</evidence>
<dbReference type="AlphaFoldDB" id="A0A1I8AB19"/>
<dbReference type="GO" id="GO:0007399">
    <property type="term" value="P:nervous system development"/>
    <property type="evidence" value="ECO:0007669"/>
    <property type="project" value="InterPro"/>
</dbReference>
<sequence>MKLEEQTPQLGQPRGTEPNASQKHCEGTEDDKCQQVIRPKEEQVAYEVSQVYENQNGVERADAPGATPSNGHAEAEGNGNDAAATQDQNVAARVHISNLPFTLRNTELRKLFEPYGTVIEAEIVYNDKGSRGYGFVSMSSAAEAELAQKSVAGMMVEGRTIHVNPAVSRHHQRDNNTLYPRRFQNSHMSELSQAEALDRALKNLPQLPGFPGMSFFSAQNDPHTRTQLAHAIAVRSIQVHAQNWARHLLQHNLTFGITYNSMNLPMLTDALLLSASASTPGPPLGASFARLAEQYLAVVAATNPGEQPVPQPQVTSFQQPYSQFMPATKKRRLQ</sequence>
<evidence type="ECO:0000256" key="2">
    <source>
        <dbReference type="ARBA" id="ARBA00022884"/>
    </source>
</evidence>
<dbReference type="SMART" id="SM00360">
    <property type="entry name" value="RRM"/>
    <property type="match status" value="1"/>
</dbReference>
<dbReference type="GO" id="GO:0005737">
    <property type="term" value="C:cytoplasm"/>
    <property type="evidence" value="ECO:0007669"/>
    <property type="project" value="TreeGrafter"/>
</dbReference>
<protein>
    <submittedName>
        <fullName evidence="8">RRM domain-containing protein</fullName>
    </submittedName>
</protein>
<evidence type="ECO:0000256" key="5">
    <source>
        <dbReference type="SAM" id="MobiDB-lite"/>
    </source>
</evidence>
<dbReference type="GO" id="GO:0005634">
    <property type="term" value="C:nucleus"/>
    <property type="evidence" value="ECO:0007669"/>
    <property type="project" value="UniProtKB-SubCell"/>
</dbReference>
<organism evidence="7 8">
    <name type="scientific">Steinernema glaseri</name>
    <dbReference type="NCBI Taxonomy" id="37863"/>
    <lineage>
        <taxon>Eukaryota</taxon>
        <taxon>Metazoa</taxon>
        <taxon>Ecdysozoa</taxon>
        <taxon>Nematoda</taxon>
        <taxon>Chromadorea</taxon>
        <taxon>Rhabditida</taxon>
        <taxon>Tylenchina</taxon>
        <taxon>Panagrolaimomorpha</taxon>
        <taxon>Strongyloidoidea</taxon>
        <taxon>Steinernematidae</taxon>
        <taxon>Steinernema</taxon>
    </lineage>
</organism>
<dbReference type="InterPro" id="IPR012677">
    <property type="entry name" value="Nucleotide-bd_a/b_plait_sf"/>
</dbReference>
<dbReference type="PROSITE" id="PS50102">
    <property type="entry name" value="RRM"/>
    <property type="match status" value="1"/>
</dbReference>
<accession>A0A1I8AB19</accession>
<keyword evidence="2 4" id="KW-0694">RNA-binding</keyword>
<feature type="compositionally biased region" description="Basic and acidic residues" evidence="5">
    <location>
        <begin position="23"/>
        <end position="34"/>
    </location>
</feature>
<feature type="compositionally biased region" description="Polar residues" evidence="5">
    <location>
        <begin position="1"/>
        <end position="10"/>
    </location>
</feature>
<dbReference type="InterPro" id="IPR000504">
    <property type="entry name" value="RRM_dom"/>
</dbReference>
<dbReference type="PANTHER" id="PTHR15597:SF22">
    <property type="entry name" value="RNA-BINDING FOX PROTEIN 1, ISOFORM H"/>
    <property type="match status" value="1"/>
</dbReference>
<evidence type="ECO:0000256" key="3">
    <source>
        <dbReference type="ARBA" id="ARBA00023242"/>
    </source>
</evidence>
<feature type="region of interest" description="Disordered" evidence="5">
    <location>
        <begin position="307"/>
        <end position="334"/>
    </location>
</feature>
<dbReference type="Proteomes" id="UP000095287">
    <property type="component" value="Unplaced"/>
</dbReference>
<dbReference type="WBParaSite" id="L893_g4081.t1">
    <property type="protein sequence ID" value="L893_g4081.t1"/>
    <property type="gene ID" value="L893_g4081"/>
</dbReference>
<dbReference type="Gene3D" id="3.30.70.330">
    <property type="match status" value="1"/>
</dbReference>
<evidence type="ECO:0000259" key="6">
    <source>
        <dbReference type="PROSITE" id="PS50102"/>
    </source>
</evidence>